<dbReference type="STRING" id="765257.A0A0C9YYT5"/>
<keyword evidence="1" id="KW-0863">Zinc-finger</keyword>
<sequence>MQRPDSALQLPCDQPGCNRWFRNLSGLTKHKRTTHPSFKDPLNPEHEAMRTEYVGPSGRLYCNYHPGLNARRCDELGQFLPANAPPPPRAEKSPDDWAPYRNWLEFELADFLFTHAEMPARKIDTLLDIWAVPLIQLGGRPLFTNHTDLYCVIDSTRTGDVKWDNFVIRYTGKEQGSEPAPWMSDSYEVWYRDPHEVIHGILASSEFTDELDYVLY</sequence>
<keyword evidence="4" id="KW-1185">Reference proteome</keyword>
<dbReference type="GO" id="GO:0008270">
    <property type="term" value="F:zinc ion binding"/>
    <property type="evidence" value="ECO:0007669"/>
    <property type="project" value="UniProtKB-KW"/>
</dbReference>
<dbReference type="InterPro" id="IPR013087">
    <property type="entry name" value="Znf_C2H2_type"/>
</dbReference>
<keyword evidence="1" id="KW-0862">Zinc</keyword>
<dbReference type="Gene3D" id="3.30.160.60">
    <property type="entry name" value="Classic Zinc Finger"/>
    <property type="match status" value="1"/>
</dbReference>
<proteinExistence type="predicted"/>
<dbReference type="Proteomes" id="UP000054018">
    <property type="component" value="Unassembled WGS sequence"/>
</dbReference>
<reference evidence="3 4" key="1">
    <citation type="submission" date="2014-04" db="EMBL/GenBank/DDBJ databases">
        <authorList>
            <consortium name="DOE Joint Genome Institute"/>
            <person name="Kuo A."/>
            <person name="Kohler A."/>
            <person name="Costa M.D."/>
            <person name="Nagy L.G."/>
            <person name="Floudas D."/>
            <person name="Copeland A."/>
            <person name="Barry K.W."/>
            <person name="Cichocki N."/>
            <person name="Veneault-Fourrey C."/>
            <person name="LaButti K."/>
            <person name="Lindquist E.A."/>
            <person name="Lipzen A."/>
            <person name="Lundell T."/>
            <person name="Morin E."/>
            <person name="Murat C."/>
            <person name="Sun H."/>
            <person name="Tunlid A."/>
            <person name="Henrissat B."/>
            <person name="Grigoriev I.V."/>
            <person name="Hibbett D.S."/>
            <person name="Martin F."/>
            <person name="Nordberg H.P."/>
            <person name="Cantor M.N."/>
            <person name="Hua S.X."/>
        </authorList>
    </citation>
    <scope>NUCLEOTIDE SEQUENCE [LARGE SCALE GENOMIC DNA]</scope>
    <source>
        <strain evidence="3 4">441</strain>
    </source>
</reference>
<feature type="domain" description="C2H2-type" evidence="2">
    <location>
        <begin position="10"/>
        <end position="40"/>
    </location>
</feature>
<dbReference type="PROSITE" id="PS50157">
    <property type="entry name" value="ZINC_FINGER_C2H2_2"/>
    <property type="match status" value="1"/>
</dbReference>
<name>A0A0C9YYT5_9AGAM</name>
<dbReference type="HOGENOM" id="CLU_006344_7_1_1"/>
<dbReference type="PROSITE" id="PS00028">
    <property type="entry name" value="ZINC_FINGER_C2H2_1"/>
    <property type="match status" value="1"/>
</dbReference>
<accession>A0A0C9YYT5</accession>
<evidence type="ECO:0000313" key="4">
    <source>
        <dbReference type="Proteomes" id="UP000054018"/>
    </source>
</evidence>
<evidence type="ECO:0000313" key="3">
    <source>
        <dbReference type="EMBL" id="KIK12998.1"/>
    </source>
</evidence>
<dbReference type="OrthoDB" id="2691487at2759"/>
<reference evidence="4" key="2">
    <citation type="submission" date="2015-01" db="EMBL/GenBank/DDBJ databases">
        <title>Evolutionary Origins and Diversification of the Mycorrhizal Mutualists.</title>
        <authorList>
            <consortium name="DOE Joint Genome Institute"/>
            <consortium name="Mycorrhizal Genomics Consortium"/>
            <person name="Kohler A."/>
            <person name="Kuo A."/>
            <person name="Nagy L.G."/>
            <person name="Floudas D."/>
            <person name="Copeland A."/>
            <person name="Barry K.W."/>
            <person name="Cichocki N."/>
            <person name="Veneault-Fourrey C."/>
            <person name="LaButti K."/>
            <person name="Lindquist E.A."/>
            <person name="Lipzen A."/>
            <person name="Lundell T."/>
            <person name="Morin E."/>
            <person name="Murat C."/>
            <person name="Riley R."/>
            <person name="Ohm R."/>
            <person name="Sun H."/>
            <person name="Tunlid A."/>
            <person name="Henrissat B."/>
            <person name="Grigoriev I.V."/>
            <person name="Hibbett D.S."/>
            <person name="Martin F."/>
        </authorList>
    </citation>
    <scope>NUCLEOTIDE SEQUENCE [LARGE SCALE GENOMIC DNA]</scope>
    <source>
        <strain evidence="4">441</strain>
    </source>
</reference>
<dbReference type="EMBL" id="KN834028">
    <property type="protein sequence ID" value="KIK12998.1"/>
    <property type="molecule type" value="Genomic_DNA"/>
</dbReference>
<evidence type="ECO:0000259" key="2">
    <source>
        <dbReference type="PROSITE" id="PS50157"/>
    </source>
</evidence>
<keyword evidence="1" id="KW-0479">Metal-binding</keyword>
<dbReference type="SMART" id="SM00355">
    <property type="entry name" value="ZnF_C2H2"/>
    <property type="match status" value="1"/>
</dbReference>
<dbReference type="InterPro" id="IPR041078">
    <property type="entry name" value="Plavaka"/>
</dbReference>
<dbReference type="Pfam" id="PF18759">
    <property type="entry name" value="Plavaka"/>
    <property type="match status" value="1"/>
</dbReference>
<evidence type="ECO:0000256" key="1">
    <source>
        <dbReference type="PROSITE-ProRule" id="PRU00042"/>
    </source>
</evidence>
<organism evidence="3 4">
    <name type="scientific">Pisolithus microcarpus 441</name>
    <dbReference type="NCBI Taxonomy" id="765257"/>
    <lineage>
        <taxon>Eukaryota</taxon>
        <taxon>Fungi</taxon>
        <taxon>Dikarya</taxon>
        <taxon>Basidiomycota</taxon>
        <taxon>Agaricomycotina</taxon>
        <taxon>Agaricomycetes</taxon>
        <taxon>Agaricomycetidae</taxon>
        <taxon>Boletales</taxon>
        <taxon>Sclerodermatineae</taxon>
        <taxon>Pisolithaceae</taxon>
        <taxon>Pisolithus</taxon>
    </lineage>
</organism>
<dbReference type="AlphaFoldDB" id="A0A0C9YYT5"/>
<protein>
    <recommendedName>
        <fullName evidence="2">C2H2-type domain-containing protein</fullName>
    </recommendedName>
</protein>
<gene>
    <name evidence="3" type="ORF">PISMIDRAFT_119757</name>
</gene>